<dbReference type="SMART" id="SM01012">
    <property type="entry name" value="ANTAR"/>
    <property type="match status" value="1"/>
</dbReference>
<dbReference type="Gene3D" id="1.10.10.10">
    <property type="entry name" value="Winged helix-like DNA-binding domain superfamily/Winged helix DNA-binding domain"/>
    <property type="match status" value="1"/>
</dbReference>
<feature type="domain" description="ANTAR" evidence="2">
    <location>
        <begin position="348"/>
        <end position="409"/>
    </location>
</feature>
<sequence length="422" mass="46182">MKSGLNFLVAARRCEIRELEQLLLTSELVRRTAELVHALQKERGLSNLYLGGGDAEFGAQRGKQMGACDAAAERWRSALEQLDIDGASTIGNGARLFSRIAYALQGLGALPLLRERITQRGLPAAESTRGFSRLVAALMGVVFEAADSASDPELSRLLVATFHFMQGKEFTGQERATGAGTFAQGAAEIQQQQLWLHLIESQERCFTVFADFAEPQHIAAWQACLGGGAMAEIERLRRIGCTAPVGSTLDRALSRTWFDACSERMDAMQSVETRLAADLVQRCQEKLQQARADLEQQAMQLKAAQSLAADNPGSAFFDQPAQRRDAPPIGPQLGRSVLDMVQEQSHRLQAMADELASVRATLNERKIVERAKGLLMAHRHLSEEEAHKTLRQTAMGQGKRLVDVAEAVLAMAELLPAPVARR</sequence>
<keyword evidence="1" id="KW-0175">Coiled coil</keyword>
<name>A0A857JEE4_9BURK</name>
<reference evidence="3 4" key="1">
    <citation type="submission" date="2020-01" db="EMBL/GenBank/DDBJ databases">
        <title>Genome sequencing of strain KACC 21265.</title>
        <authorList>
            <person name="Heo J."/>
            <person name="Kim S.-J."/>
            <person name="Kim J.-S."/>
            <person name="Hong S.-B."/>
            <person name="Kwon S.-W."/>
        </authorList>
    </citation>
    <scope>NUCLEOTIDE SEQUENCE [LARGE SCALE GENOMIC DNA]</scope>
    <source>
        <strain evidence="3 4">KACC 21265</strain>
    </source>
</reference>
<dbReference type="InterPro" id="IPR005561">
    <property type="entry name" value="ANTAR"/>
</dbReference>
<proteinExistence type="predicted"/>
<evidence type="ECO:0000256" key="1">
    <source>
        <dbReference type="SAM" id="Coils"/>
    </source>
</evidence>
<dbReference type="SUPFAM" id="SSF52172">
    <property type="entry name" value="CheY-like"/>
    <property type="match status" value="1"/>
</dbReference>
<dbReference type="GO" id="GO:0003723">
    <property type="term" value="F:RNA binding"/>
    <property type="evidence" value="ECO:0007669"/>
    <property type="project" value="InterPro"/>
</dbReference>
<dbReference type="KEGG" id="xyk:GT347_26125"/>
<gene>
    <name evidence="3" type="ORF">GT347_26125</name>
</gene>
<dbReference type="PROSITE" id="PS50921">
    <property type="entry name" value="ANTAR"/>
    <property type="match status" value="1"/>
</dbReference>
<evidence type="ECO:0000259" key="2">
    <source>
        <dbReference type="PROSITE" id="PS50921"/>
    </source>
</evidence>
<organism evidence="3 4">
    <name type="scientific">Xylophilus rhododendri</name>
    <dbReference type="NCBI Taxonomy" id="2697032"/>
    <lineage>
        <taxon>Bacteria</taxon>
        <taxon>Pseudomonadati</taxon>
        <taxon>Pseudomonadota</taxon>
        <taxon>Betaproteobacteria</taxon>
        <taxon>Burkholderiales</taxon>
        <taxon>Xylophilus</taxon>
    </lineage>
</organism>
<dbReference type="EMBL" id="CP047650">
    <property type="protein sequence ID" value="QHJ01159.1"/>
    <property type="molecule type" value="Genomic_DNA"/>
</dbReference>
<dbReference type="RefSeq" id="WP_160554967.1">
    <property type="nucleotide sequence ID" value="NZ_CP047650.1"/>
</dbReference>
<keyword evidence="4" id="KW-1185">Reference proteome</keyword>
<dbReference type="InterPro" id="IPR013587">
    <property type="entry name" value="Nitrate/nitrite_sensing"/>
</dbReference>
<dbReference type="Proteomes" id="UP000464787">
    <property type="component" value="Chromosome"/>
</dbReference>
<dbReference type="InterPro" id="IPR011006">
    <property type="entry name" value="CheY-like_superfamily"/>
</dbReference>
<evidence type="ECO:0000313" key="4">
    <source>
        <dbReference type="Proteomes" id="UP000464787"/>
    </source>
</evidence>
<evidence type="ECO:0000313" key="3">
    <source>
        <dbReference type="EMBL" id="QHJ01159.1"/>
    </source>
</evidence>
<dbReference type="Pfam" id="PF08376">
    <property type="entry name" value="NIT"/>
    <property type="match status" value="1"/>
</dbReference>
<feature type="coiled-coil region" evidence="1">
    <location>
        <begin position="277"/>
        <end position="307"/>
    </location>
</feature>
<dbReference type="Pfam" id="PF03861">
    <property type="entry name" value="ANTAR"/>
    <property type="match status" value="1"/>
</dbReference>
<dbReference type="AlphaFoldDB" id="A0A857JEE4"/>
<protein>
    <submittedName>
        <fullName evidence="3">ANTAR domain-containing protein</fullName>
    </submittedName>
</protein>
<accession>A0A857JEE4</accession>
<dbReference type="InterPro" id="IPR036388">
    <property type="entry name" value="WH-like_DNA-bd_sf"/>
</dbReference>